<dbReference type="Proteomes" id="UP000005239">
    <property type="component" value="Unassembled WGS sequence"/>
</dbReference>
<proteinExistence type="predicted"/>
<evidence type="ECO:0000313" key="2">
    <source>
        <dbReference type="EnsemblMetazoa" id="PPA43750.1"/>
    </source>
</evidence>
<dbReference type="AlphaFoldDB" id="A0A2A6C7G9"/>
<dbReference type="EnsemblMetazoa" id="PPA43750.1">
    <property type="protein sequence ID" value="PPA43750.1"/>
    <property type="gene ID" value="WBGene00282119"/>
</dbReference>
<protein>
    <submittedName>
        <fullName evidence="2">Uncharacterized protein</fullName>
    </submittedName>
</protein>
<sequence>MRGLSLNAHDVCPSTADPIFIKLVGVEQRFKSLTSQRSIVGQTALENSTDAKTSENKTTKASME</sequence>
<accession>A0A2A6C7G9</accession>
<reference evidence="2" key="2">
    <citation type="submission" date="2022-06" db="UniProtKB">
        <authorList>
            <consortium name="EnsemblMetazoa"/>
        </authorList>
    </citation>
    <scope>IDENTIFICATION</scope>
    <source>
        <strain evidence="2">PS312</strain>
    </source>
</reference>
<evidence type="ECO:0000313" key="3">
    <source>
        <dbReference type="Proteomes" id="UP000005239"/>
    </source>
</evidence>
<feature type="compositionally biased region" description="Basic and acidic residues" evidence="1">
    <location>
        <begin position="52"/>
        <end position="64"/>
    </location>
</feature>
<evidence type="ECO:0000256" key="1">
    <source>
        <dbReference type="SAM" id="MobiDB-lite"/>
    </source>
</evidence>
<keyword evidence="3" id="KW-1185">Reference proteome</keyword>
<gene>
    <name evidence="2" type="primary">WBGene00282119</name>
</gene>
<reference evidence="3" key="1">
    <citation type="journal article" date="2008" name="Nat. Genet.">
        <title>The Pristionchus pacificus genome provides a unique perspective on nematode lifestyle and parasitism.</title>
        <authorList>
            <person name="Dieterich C."/>
            <person name="Clifton S.W."/>
            <person name="Schuster L.N."/>
            <person name="Chinwalla A."/>
            <person name="Delehaunty K."/>
            <person name="Dinkelacker I."/>
            <person name="Fulton L."/>
            <person name="Fulton R."/>
            <person name="Godfrey J."/>
            <person name="Minx P."/>
            <person name="Mitreva M."/>
            <person name="Roeseler W."/>
            <person name="Tian H."/>
            <person name="Witte H."/>
            <person name="Yang S.P."/>
            <person name="Wilson R.K."/>
            <person name="Sommer R.J."/>
        </authorList>
    </citation>
    <scope>NUCLEOTIDE SEQUENCE [LARGE SCALE GENOMIC DNA]</scope>
    <source>
        <strain evidence="3">PS312</strain>
    </source>
</reference>
<feature type="compositionally biased region" description="Polar residues" evidence="1">
    <location>
        <begin position="42"/>
        <end position="51"/>
    </location>
</feature>
<accession>A0A8R1V445</accession>
<name>A0A2A6C7G9_PRIPA</name>
<feature type="region of interest" description="Disordered" evidence="1">
    <location>
        <begin position="42"/>
        <end position="64"/>
    </location>
</feature>
<organism evidence="2 3">
    <name type="scientific">Pristionchus pacificus</name>
    <name type="common">Parasitic nematode worm</name>
    <dbReference type="NCBI Taxonomy" id="54126"/>
    <lineage>
        <taxon>Eukaryota</taxon>
        <taxon>Metazoa</taxon>
        <taxon>Ecdysozoa</taxon>
        <taxon>Nematoda</taxon>
        <taxon>Chromadorea</taxon>
        <taxon>Rhabditida</taxon>
        <taxon>Rhabditina</taxon>
        <taxon>Diplogasteromorpha</taxon>
        <taxon>Diplogasteroidea</taxon>
        <taxon>Neodiplogasteridae</taxon>
        <taxon>Pristionchus</taxon>
    </lineage>
</organism>